<dbReference type="Proteomes" id="UP000478052">
    <property type="component" value="Unassembled WGS sequence"/>
</dbReference>
<reference evidence="1 2" key="1">
    <citation type="submission" date="2019-08" db="EMBL/GenBank/DDBJ databases">
        <title>Whole genome of Aphis craccivora.</title>
        <authorList>
            <person name="Voronova N.V."/>
            <person name="Shulinski R.S."/>
            <person name="Bandarenka Y.V."/>
            <person name="Zhorov D.G."/>
            <person name="Warner D."/>
        </authorList>
    </citation>
    <scope>NUCLEOTIDE SEQUENCE [LARGE SCALE GENOMIC DNA]</scope>
    <source>
        <strain evidence="1">180601</strain>
        <tissue evidence="1">Whole Body</tissue>
    </source>
</reference>
<organism evidence="1 2">
    <name type="scientific">Aphis craccivora</name>
    <name type="common">Cowpea aphid</name>
    <dbReference type="NCBI Taxonomy" id="307492"/>
    <lineage>
        <taxon>Eukaryota</taxon>
        <taxon>Metazoa</taxon>
        <taxon>Ecdysozoa</taxon>
        <taxon>Arthropoda</taxon>
        <taxon>Hexapoda</taxon>
        <taxon>Insecta</taxon>
        <taxon>Pterygota</taxon>
        <taxon>Neoptera</taxon>
        <taxon>Paraneoptera</taxon>
        <taxon>Hemiptera</taxon>
        <taxon>Sternorrhyncha</taxon>
        <taxon>Aphidomorpha</taxon>
        <taxon>Aphidoidea</taxon>
        <taxon>Aphididae</taxon>
        <taxon>Aphidini</taxon>
        <taxon>Aphis</taxon>
        <taxon>Aphis</taxon>
    </lineage>
</organism>
<keyword evidence="2" id="KW-1185">Reference proteome</keyword>
<protein>
    <submittedName>
        <fullName evidence="1">Dimer Tnp hAT domain-containing protein</fullName>
    </submittedName>
</protein>
<sequence length="70" mass="7688">MDCRTDNICKFALTAPVNVATNERSSKGNDSMDSLMILSVEKDVVDQLDINKIATLWGTFIFFGTALDVS</sequence>
<dbReference type="AlphaFoldDB" id="A0A6G0VIU5"/>
<accession>A0A6G0VIU5</accession>
<dbReference type="OrthoDB" id="1750591at2759"/>
<evidence type="ECO:0000313" key="1">
    <source>
        <dbReference type="EMBL" id="KAF0688708.1"/>
    </source>
</evidence>
<comment type="caution">
    <text evidence="1">The sequence shown here is derived from an EMBL/GenBank/DDBJ whole genome shotgun (WGS) entry which is preliminary data.</text>
</comment>
<name>A0A6G0VIU5_APHCR</name>
<gene>
    <name evidence="1" type="ORF">FWK35_00036092</name>
</gene>
<proteinExistence type="predicted"/>
<dbReference type="EMBL" id="VUJU01016582">
    <property type="protein sequence ID" value="KAF0688708.1"/>
    <property type="molecule type" value="Genomic_DNA"/>
</dbReference>
<evidence type="ECO:0000313" key="2">
    <source>
        <dbReference type="Proteomes" id="UP000478052"/>
    </source>
</evidence>